<keyword evidence="3" id="KW-0201">Cytochrome c-type biogenesis</keyword>
<dbReference type="GO" id="GO:0030313">
    <property type="term" value="C:cell envelope"/>
    <property type="evidence" value="ECO:0007669"/>
    <property type="project" value="UniProtKB-SubCell"/>
</dbReference>
<proteinExistence type="predicted"/>
<feature type="non-terminal residue" evidence="8">
    <location>
        <position position="571"/>
    </location>
</feature>
<dbReference type="GO" id="GO:0005886">
    <property type="term" value="C:plasma membrane"/>
    <property type="evidence" value="ECO:0007669"/>
    <property type="project" value="TreeGrafter"/>
</dbReference>
<dbReference type="SMART" id="SM00028">
    <property type="entry name" value="TPR"/>
    <property type="match status" value="1"/>
</dbReference>
<evidence type="ECO:0000256" key="1">
    <source>
        <dbReference type="ARBA" id="ARBA00004196"/>
    </source>
</evidence>
<feature type="domain" description="Cytochrome c-type biogenesis protein H TPR" evidence="7">
    <location>
        <begin position="153"/>
        <end position="266"/>
    </location>
</feature>
<gene>
    <name evidence="8" type="ORF">MNBD_GAMMA22-2850</name>
</gene>
<dbReference type="PANTHER" id="PTHR47870">
    <property type="entry name" value="CYTOCHROME C-TYPE BIOGENESIS PROTEIN CCMH"/>
    <property type="match status" value="1"/>
</dbReference>
<keyword evidence="5" id="KW-1133">Transmembrane helix</keyword>
<evidence type="ECO:0000256" key="5">
    <source>
        <dbReference type="SAM" id="Phobius"/>
    </source>
</evidence>
<dbReference type="Pfam" id="PF23892">
    <property type="entry name" value="Ig_CycH"/>
    <property type="match status" value="2"/>
</dbReference>
<dbReference type="Gene3D" id="1.25.40.10">
    <property type="entry name" value="Tetratricopeptide repeat domain"/>
    <property type="match status" value="1"/>
</dbReference>
<evidence type="ECO:0000259" key="6">
    <source>
        <dbReference type="Pfam" id="PF23892"/>
    </source>
</evidence>
<reference evidence="8" key="1">
    <citation type="submission" date="2018-06" db="EMBL/GenBank/DDBJ databases">
        <authorList>
            <person name="Zhirakovskaya E."/>
        </authorList>
    </citation>
    <scope>NUCLEOTIDE SEQUENCE</scope>
</reference>
<evidence type="ECO:0000256" key="2">
    <source>
        <dbReference type="ARBA" id="ARBA00022737"/>
    </source>
</evidence>
<dbReference type="PANTHER" id="PTHR47870:SF1">
    <property type="entry name" value="CYTOCHROME C-TYPE BIOGENESIS PROTEIN CCMH"/>
    <property type="match status" value="1"/>
</dbReference>
<dbReference type="InterPro" id="IPR011990">
    <property type="entry name" value="TPR-like_helical_dom_sf"/>
</dbReference>
<keyword evidence="2" id="KW-0677">Repeat</keyword>
<comment type="subcellular location">
    <subcellularLocation>
        <location evidence="1">Cell envelope</location>
    </subcellularLocation>
</comment>
<keyword evidence="5" id="KW-0472">Membrane</keyword>
<feature type="transmembrane region" description="Helical" evidence="5">
    <location>
        <begin position="6"/>
        <end position="25"/>
    </location>
</feature>
<dbReference type="PROSITE" id="PS50005">
    <property type="entry name" value="TPR"/>
    <property type="match status" value="1"/>
</dbReference>
<dbReference type="AlphaFoldDB" id="A0A3B1AD87"/>
<sequence>MNATFWVISLLMVLVSLGIILPSILRKPKFGVEDLRVQNVLIAKEKLKELEVELKTERISKELYDKRKEELETALLNDTEQSNTEIKEVKHSGSAAWIVAIITPVLAVVMYIVLGTSPELLSNLSLAQSGAAGSGQTAQQQTQMSPQVMAEKIAARLEEEPDNAQGWALLGQTFMQLKRFPDAATAFEKSYALAPDNAQVMFRYADSLAMANNGSLEGKPIELINKALIIAPRDMTGLWLSGMYAEEHGDNKKALSQWTLLYQVVNGTQYQQPVMEMLLRVNGKVDKKNQVDLAALGNAPVGSSTTSASTSAAVRVTVSIDKSIQSKFAATDTVFIYAKAMTGPPMPLAAVKKQVKDLPVTLTLDDTMAMMPSMKLSKFQKVKIGARISKSGNAISQAGDIKQELVNISTTNSSAVSLLLGGATGSSKLSVIPSSKTKQTTKQTTKTNSSTTSSRSVKLKVDLDPTLQSEVSPSDVVFIYASAMSGSKMPLAVVKKQVSDLPVYLSLDDSMAMTDSYKLSGFAKVKVGARISKSGGVVATDGDLFNEVLNVDTDSSQPFTLIINQRKGSKK</sequence>
<dbReference type="InterPro" id="IPR056413">
    <property type="entry name" value="TPR_CcmH_CycH"/>
</dbReference>
<dbReference type="SUPFAM" id="SSF48452">
    <property type="entry name" value="TPR-like"/>
    <property type="match status" value="1"/>
</dbReference>
<keyword evidence="8" id="KW-0456">Lyase</keyword>
<accession>A0A3B1AD87</accession>
<dbReference type="NCBIfam" id="TIGR03142">
    <property type="entry name" value="cytochro_ccmI"/>
    <property type="match status" value="1"/>
</dbReference>
<feature type="domain" description="Cytochrome c-type biogenesis protein H Ig-like" evidence="6">
    <location>
        <begin position="314"/>
        <end position="418"/>
    </location>
</feature>
<dbReference type="Pfam" id="PF23914">
    <property type="entry name" value="TPR_CcmH_CycH"/>
    <property type="match status" value="1"/>
</dbReference>
<protein>
    <submittedName>
        <fullName evidence="8">Cytochrome c heme lyase subunit CcmH</fullName>
    </submittedName>
</protein>
<feature type="domain" description="Cytochrome c-type biogenesis protein H Ig-like" evidence="6">
    <location>
        <begin position="457"/>
        <end position="564"/>
    </location>
</feature>
<evidence type="ECO:0000256" key="3">
    <source>
        <dbReference type="ARBA" id="ARBA00022748"/>
    </source>
</evidence>
<dbReference type="EMBL" id="UOFS01000040">
    <property type="protein sequence ID" value="VAW99590.1"/>
    <property type="molecule type" value="Genomic_DNA"/>
</dbReference>
<dbReference type="GO" id="GO:0017004">
    <property type="term" value="P:cytochrome complex assembly"/>
    <property type="evidence" value="ECO:0007669"/>
    <property type="project" value="UniProtKB-KW"/>
</dbReference>
<keyword evidence="5" id="KW-0812">Transmembrane</keyword>
<dbReference type="GO" id="GO:0016829">
    <property type="term" value="F:lyase activity"/>
    <property type="evidence" value="ECO:0007669"/>
    <property type="project" value="UniProtKB-KW"/>
</dbReference>
<feature type="transmembrane region" description="Helical" evidence="5">
    <location>
        <begin position="95"/>
        <end position="114"/>
    </location>
</feature>
<dbReference type="InterPro" id="IPR017560">
    <property type="entry name" value="Cyt_c_biogenesis_CcmI"/>
</dbReference>
<name>A0A3B1AD87_9ZZZZ</name>
<feature type="region of interest" description="Disordered" evidence="4">
    <location>
        <begin position="431"/>
        <end position="454"/>
    </location>
</feature>
<organism evidence="8">
    <name type="scientific">hydrothermal vent metagenome</name>
    <dbReference type="NCBI Taxonomy" id="652676"/>
    <lineage>
        <taxon>unclassified sequences</taxon>
        <taxon>metagenomes</taxon>
        <taxon>ecological metagenomes</taxon>
    </lineage>
</organism>
<dbReference type="InterPro" id="IPR051263">
    <property type="entry name" value="C-type_cytochrome_biogenesis"/>
</dbReference>
<evidence type="ECO:0000259" key="7">
    <source>
        <dbReference type="Pfam" id="PF23914"/>
    </source>
</evidence>
<evidence type="ECO:0000313" key="8">
    <source>
        <dbReference type="EMBL" id="VAW99590.1"/>
    </source>
</evidence>
<feature type="compositionally biased region" description="Low complexity" evidence="4">
    <location>
        <begin position="434"/>
        <end position="454"/>
    </location>
</feature>
<dbReference type="InterPro" id="IPR019734">
    <property type="entry name" value="TPR_rpt"/>
</dbReference>
<dbReference type="InterPro" id="IPR056412">
    <property type="entry name" value="Ig_CycH"/>
</dbReference>
<evidence type="ECO:0000256" key="4">
    <source>
        <dbReference type="SAM" id="MobiDB-lite"/>
    </source>
</evidence>